<dbReference type="Proteomes" id="UP000325945">
    <property type="component" value="Unassembled WGS sequence"/>
</dbReference>
<sequence length="87" mass="10178">MPPWIWTLQKPIAIHPKYIASEPTSFHVKKHTYSLSKADFTISTCTKDLYRKPNLTKLFPVRGHWLSKHLRRDFCDADGYPPLPDVQ</sequence>
<accession>A0A5N6XB64</accession>
<protein>
    <submittedName>
        <fullName evidence="1">Uncharacterized protein</fullName>
    </submittedName>
</protein>
<gene>
    <name evidence="1" type="ORF">BDV39DRAFT_27750</name>
</gene>
<keyword evidence="2" id="KW-1185">Reference proteome</keyword>
<evidence type="ECO:0000313" key="1">
    <source>
        <dbReference type="EMBL" id="KAE8330497.1"/>
    </source>
</evidence>
<dbReference type="EMBL" id="ML741773">
    <property type="protein sequence ID" value="KAE8330497.1"/>
    <property type="molecule type" value="Genomic_DNA"/>
</dbReference>
<name>A0A5N6XB64_9EURO</name>
<reference evidence="2" key="1">
    <citation type="submission" date="2019-04" db="EMBL/GenBank/DDBJ databases">
        <title>Friends and foes A comparative genomics studyof 23 Aspergillus species from section Flavi.</title>
        <authorList>
            <consortium name="DOE Joint Genome Institute"/>
            <person name="Kjaerbolling I."/>
            <person name="Vesth T."/>
            <person name="Frisvad J.C."/>
            <person name="Nybo J.L."/>
            <person name="Theobald S."/>
            <person name="Kildgaard S."/>
            <person name="Isbrandt T."/>
            <person name="Kuo A."/>
            <person name="Sato A."/>
            <person name="Lyhne E.K."/>
            <person name="Kogle M.E."/>
            <person name="Wiebenga A."/>
            <person name="Kun R.S."/>
            <person name="Lubbers R.J."/>
            <person name="Makela M.R."/>
            <person name="Barry K."/>
            <person name="Chovatia M."/>
            <person name="Clum A."/>
            <person name="Daum C."/>
            <person name="Haridas S."/>
            <person name="He G."/>
            <person name="LaButti K."/>
            <person name="Lipzen A."/>
            <person name="Mondo S."/>
            <person name="Riley R."/>
            <person name="Salamov A."/>
            <person name="Simmons B.A."/>
            <person name="Magnuson J.K."/>
            <person name="Henrissat B."/>
            <person name="Mortensen U.H."/>
            <person name="Larsen T.O."/>
            <person name="Devries R.P."/>
            <person name="Grigoriev I.V."/>
            <person name="Machida M."/>
            <person name="Baker S.E."/>
            <person name="Andersen M.R."/>
        </authorList>
    </citation>
    <scope>NUCLEOTIDE SEQUENCE [LARGE SCALE GENOMIC DNA]</scope>
    <source>
        <strain evidence="2">CBS 130017</strain>
    </source>
</reference>
<dbReference type="AlphaFoldDB" id="A0A5N6XB64"/>
<dbReference type="InterPro" id="IPR025659">
    <property type="entry name" value="Tubby-like_C"/>
</dbReference>
<proteinExistence type="predicted"/>
<dbReference type="Gene3D" id="2.40.160.200">
    <property type="entry name" value="LURP1-related"/>
    <property type="match status" value="1"/>
</dbReference>
<dbReference type="InterPro" id="IPR038595">
    <property type="entry name" value="LOR_sf"/>
</dbReference>
<evidence type="ECO:0000313" key="2">
    <source>
        <dbReference type="Proteomes" id="UP000325945"/>
    </source>
</evidence>
<dbReference type="SUPFAM" id="SSF54518">
    <property type="entry name" value="Tubby C-terminal domain-like"/>
    <property type="match status" value="1"/>
</dbReference>
<organism evidence="1 2">
    <name type="scientific">Aspergillus sergii</name>
    <dbReference type="NCBI Taxonomy" id="1034303"/>
    <lineage>
        <taxon>Eukaryota</taxon>
        <taxon>Fungi</taxon>
        <taxon>Dikarya</taxon>
        <taxon>Ascomycota</taxon>
        <taxon>Pezizomycotina</taxon>
        <taxon>Eurotiomycetes</taxon>
        <taxon>Eurotiomycetidae</taxon>
        <taxon>Eurotiales</taxon>
        <taxon>Aspergillaceae</taxon>
        <taxon>Aspergillus</taxon>
        <taxon>Aspergillus subgen. Circumdati</taxon>
    </lineage>
</organism>